<reference evidence="4 5" key="1">
    <citation type="submission" date="2020-04" db="EMBL/GenBank/DDBJ databases">
        <authorList>
            <person name="Doyle D.A."/>
        </authorList>
    </citation>
    <scope>NUCLEOTIDE SEQUENCE [LARGE SCALE GENOMIC DNA]</scope>
    <source>
        <strain evidence="4 5">P21</strain>
    </source>
</reference>
<comment type="caution">
    <text evidence="4">The sequence shown here is derived from an EMBL/GenBank/DDBJ whole genome shotgun (WGS) entry which is preliminary data.</text>
</comment>
<dbReference type="RefSeq" id="WP_169296065.1">
    <property type="nucleotide sequence ID" value="NZ_JABBNI010000004.1"/>
</dbReference>
<feature type="chain" id="PRO_5030563231" evidence="2">
    <location>
        <begin position="30"/>
        <end position="226"/>
    </location>
</feature>
<evidence type="ECO:0000256" key="2">
    <source>
        <dbReference type="SAM" id="SignalP"/>
    </source>
</evidence>
<evidence type="ECO:0000259" key="3">
    <source>
        <dbReference type="Pfam" id="PF13205"/>
    </source>
</evidence>
<feature type="signal peptide" evidence="2">
    <location>
        <begin position="1"/>
        <end position="29"/>
    </location>
</feature>
<name>A0A7Y0EDN5_9CLOT</name>
<reference evidence="4 5" key="2">
    <citation type="submission" date="2020-06" db="EMBL/GenBank/DDBJ databases">
        <title>Complete Genome Sequence of Clostridium muelleri sp. nov. P21T, an Acid-Alcohol Producing Acetogen Isolated from Old Hay.</title>
        <authorList>
            <person name="Duncan K.E."/>
            <person name="Tanner R.S."/>
        </authorList>
    </citation>
    <scope>NUCLEOTIDE SEQUENCE [LARGE SCALE GENOMIC DNA]</scope>
    <source>
        <strain evidence="4 5">P21</strain>
    </source>
</reference>
<feature type="domain" description="SbsA Ig-like" evidence="3">
    <location>
        <begin position="44"/>
        <end position="128"/>
    </location>
</feature>
<evidence type="ECO:0000313" key="4">
    <source>
        <dbReference type="EMBL" id="NMM61461.1"/>
    </source>
</evidence>
<dbReference type="AlphaFoldDB" id="A0A7Y0EDN5"/>
<gene>
    <name evidence="4" type="ORF">HBE96_01835</name>
</gene>
<organism evidence="4 5">
    <name type="scientific">Clostridium muellerianum</name>
    <dbReference type="NCBI Taxonomy" id="2716538"/>
    <lineage>
        <taxon>Bacteria</taxon>
        <taxon>Bacillati</taxon>
        <taxon>Bacillota</taxon>
        <taxon>Clostridia</taxon>
        <taxon>Eubacteriales</taxon>
        <taxon>Clostridiaceae</taxon>
        <taxon>Clostridium</taxon>
    </lineage>
</organism>
<dbReference type="InterPro" id="IPR032812">
    <property type="entry name" value="SbsA_Ig"/>
</dbReference>
<dbReference type="EMBL" id="JABBNI010000004">
    <property type="protein sequence ID" value="NMM61461.1"/>
    <property type="molecule type" value="Genomic_DNA"/>
</dbReference>
<protein>
    <submittedName>
        <fullName evidence="4">Hydrolase</fullName>
    </submittedName>
</protein>
<keyword evidence="4" id="KW-0378">Hydrolase</keyword>
<dbReference type="GO" id="GO:0016787">
    <property type="term" value="F:hydrolase activity"/>
    <property type="evidence" value="ECO:0007669"/>
    <property type="project" value="UniProtKB-KW"/>
</dbReference>
<keyword evidence="1 2" id="KW-0732">Signal</keyword>
<keyword evidence="5" id="KW-1185">Reference proteome</keyword>
<dbReference type="Pfam" id="PF13205">
    <property type="entry name" value="Big_5"/>
    <property type="match status" value="1"/>
</dbReference>
<evidence type="ECO:0000313" key="5">
    <source>
        <dbReference type="Proteomes" id="UP000537131"/>
    </source>
</evidence>
<proteinExistence type="predicted"/>
<dbReference type="Proteomes" id="UP000537131">
    <property type="component" value="Unassembled WGS sequence"/>
</dbReference>
<evidence type="ECO:0000256" key="1">
    <source>
        <dbReference type="ARBA" id="ARBA00022729"/>
    </source>
</evidence>
<sequence>MKKIIRRAALILTFVMMCCVSYGALNVSAAEDFKDMGNRAISDVNKAWILKFTTPVDISSLNNNVTVQDLTDGSPVNVTISAGDDENSVKINPPYGGYKMSHKYKLSIAKNVKSKKGHGLPKSVVLNFNLDSKDNNSYTASANVIVAQAISVFKQITVSTNLPSVSKYKIEGNNNLFNIGSTAISIIGSNTVKVYLYDNKENLLGTCNLDVSSTRNNINMSVVLAD</sequence>
<accession>A0A7Y0EDN5</accession>